<keyword evidence="2" id="KW-1185">Reference proteome</keyword>
<protein>
    <submittedName>
        <fullName evidence="1">Anti-sigma-F factor Fin family protein</fullName>
    </submittedName>
</protein>
<name>A0ABY4CVA7_9BACL</name>
<evidence type="ECO:0000313" key="2">
    <source>
        <dbReference type="Proteomes" id="UP000830167"/>
    </source>
</evidence>
<proteinExistence type="predicted"/>
<reference evidence="1" key="1">
    <citation type="submission" date="2021-12" db="EMBL/GenBank/DDBJ databases">
        <title>Alicyclobacillaceae gen. nov., sp. nov., isolated from chalcocite enrichment system.</title>
        <authorList>
            <person name="Jiang Z."/>
        </authorList>
    </citation>
    <scope>NUCLEOTIDE SEQUENCE</scope>
    <source>
        <strain evidence="1">MYW30-H2</strain>
    </source>
</reference>
<accession>A0ABY4CVA7</accession>
<organism evidence="1 2">
    <name type="scientific">Fodinisporobacter ferrooxydans</name>
    <dbReference type="NCBI Taxonomy" id="2901836"/>
    <lineage>
        <taxon>Bacteria</taxon>
        <taxon>Bacillati</taxon>
        <taxon>Bacillota</taxon>
        <taxon>Bacilli</taxon>
        <taxon>Bacillales</taxon>
        <taxon>Alicyclobacillaceae</taxon>
        <taxon>Fodinisporobacter</taxon>
    </lineage>
</organism>
<dbReference type="Pfam" id="PF10955">
    <property type="entry name" value="Fin"/>
    <property type="match status" value="1"/>
</dbReference>
<dbReference type="EMBL" id="CP089291">
    <property type="protein sequence ID" value="UOF91815.1"/>
    <property type="molecule type" value="Genomic_DNA"/>
</dbReference>
<dbReference type="InterPro" id="IPR020115">
    <property type="entry name" value="Fin"/>
</dbReference>
<evidence type="ECO:0000313" key="1">
    <source>
        <dbReference type="EMBL" id="UOF91815.1"/>
    </source>
</evidence>
<sequence length="76" mass="8713">MRIIYYCKYCKSNIGQIDGQVDPSRLGFQSLTLDERADIITYNQDEDSTYVKTICDYCQSALETHPELSLVSNPLQ</sequence>
<dbReference type="RefSeq" id="WP_347438505.1">
    <property type="nucleotide sequence ID" value="NZ_CP089291.1"/>
</dbReference>
<dbReference type="Proteomes" id="UP000830167">
    <property type="component" value="Chromosome"/>
</dbReference>
<gene>
    <name evidence="1" type="ORF">LSG31_06130</name>
</gene>